<reference evidence="1 2" key="1">
    <citation type="submission" date="2023-05" db="EMBL/GenBank/DDBJ databases">
        <title>B98-5 Cell Line De Novo Hybrid Assembly: An Optical Mapping Approach.</title>
        <authorList>
            <person name="Kananen K."/>
            <person name="Auerbach J.A."/>
            <person name="Kautto E."/>
            <person name="Blachly J.S."/>
        </authorList>
    </citation>
    <scope>NUCLEOTIDE SEQUENCE [LARGE SCALE GENOMIC DNA]</scope>
    <source>
        <strain evidence="1">B95-8</strain>
        <tissue evidence="1">Cell line</tissue>
    </source>
</reference>
<keyword evidence="2" id="KW-1185">Reference proteome</keyword>
<gene>
    <name evidence="1" type="ORF">P7K49_019361</name>
</gene>
<organism evidence="1 2">
    <name type="scientific">Saguinus oedipus</name>
    <name type="common">Cotton-top tamarin</name>
    <name type="synonym">Oedipomidas oedipus</name>
    <dbReference type="NCBI Taxonomy" id="9490"/>
    <lineage>
        <taxon>Eukaryota</taxon>
        <taxon>Metazoa</taxon>
        <taxon>Chordata</taxon>
        <taxon>Craniata</taxon>
        <taxon>Vertebrata</taxon>
        <taxon>Euteleostomi</taxon>
        <taxon>Mammalia</taxon>
        <taxon>Eutheria</taxon>
        <taxon>Euarchontoglires</taxon>
        <taxon>Primates</taxon>
        <taxon>Haplorrhini</taxon>
        <taxon>Platyrrhini</taxon>
        <taxon>Cebidae</taxon>
        <taxon>Callitrichinae</taxon>
        <taxon>Saguinus</taxon>
    </lineage>
</organism>
<accession>A0ABQ9UXY0</accession>
<sequence>MPLREEAERQRAKLGAEAAWLSMATRGRQSLSLGSPKRHHLILPPRELLTNQEVKAIDRMAVDHKDTAQPDHMEGNKQDLEVFRALRHNGP</sequence>
<dbReference type="EMBL" id="JASSZA010000009">
    <property type="protein sequence ID" value="KAK2101695.1"/>
    <property type="molecule type" value="Genomic_DNA"/>
</dbReference>
<proteinExistence type="predicted"/>
<name>A0ABQ9UXY0_SAGOE</name>
<protein>
    <submittedName>
        <fullName evidence="1">Uncharacterized protein</fullName>
    </submittedName>
</protein>
<evidence type="ECO:0000313" key="1">
    <source>
        <dbReference type="EMBL" id="KAK2101695.1"/>
    </source>
</evidence>
<feature type="non-terminal residue" evidence="1">
    <location>
        <position position="91"/>
    </location>
</feature>
<dbReference type="Proteomes" id="UP001266305">
    <property type="component" value="Unassembled WGS sequence"/>
</dbReference>
<comment type="caution">
    <text evidence="1">The sequence shown here is derived from an EMBL/GenBank/DDBJ whole genome shotgun (WGS) entry which is preliminary data.</text>
</comment>
<evidence type="ECO:0000313" key="2">
    <source>
        <dbReference type="Proteomes" id="UP001266305"/>
    </source>
</evidence>